<dbReference type="SUPFAM" id="SSF52047">
    <property type="entry name" value="RNI-like"/>
    <property type="match status" value="1"/>
</dbReference>
<feature type="non-terminal residue" evidence="1">
    <location>
        <position position="435"/>
    </location>
</feature>
<protein>
    <recommendedName>
        <fullName evidence="3">F-box domain-containing protein</fullName>
    </recommendedName>
</protein>
<comment type="caution">
    <text evidence="1">The sequence shown here is derived from an EMBL/GenBank/DDBJ whole genome shotgun (WGS) entry which is preliminary data.</text>
</comment>
<accession>A0ABR3F222</accession>
<organism evidence="1 2">
    <name type="scientific">Marasmius crinis-equi</name>
    <dbReference type="NCBI Taxonomy" id="585013"/>
    <lineage>
        <taxon>Eukaryota</taxon>
        <taxon>Fungi</taxon>
        <taxon>Dikarya</taxon>
        <taxon>Basidiomycota</taxon>
        <taxon>Agaricomycotina</taxon>
        <taxon>Agaricomycetes</taxon>
        <taxon>Agaricomycetidae</taxon>
        <taxon>Agaricales</taxon>
        <taxon>Marasmiineae</taxon>
        <taxon>Marasmiaceae</taxon>
        <taxon>Marasmius</taxon>
    </lineage>
</organism>
<sequence>MGANQTLARSRCKDTRHLDLFVPATGSLASTPLESDFAHAANGTIRVDIKFPPIDDDPSPWWYQLFDLTVLRQSHRWSSFTYDLSEVMDDPERRRSFSSISILPKNVSLRALQEVELRSVHGLKEINFFRAIGQSPVLRKLVLIDVRDIARLVSEIPWHQLVHLEFREHLAKNVYPNSLFTTILPKCTKLEVFATQDYLWRRHPSPHIPHSAAIVDLDLRGHNPHNRDVIHTLATHLRISPLSLPSLQKLTIQGSNLLDPAIQMIETSSCSLTTLFISHIYLADVTVIRLLRATRGTLRKLTLQGDFTGHLLSCLASESDDPPVEENTLLPRLEVLVIGTFMLVNMSRYKRIVGVLIPDDLSRCWYHSLRVSVDCSKQEATFSGEGSSDILTRKGLGPLKMAVAMPLTRLTENMAVVDSILTYIEEHSWVEQIDL</sequence>
<dbReference type="InterPro" id="IPR032675">
    <property type="entry name" value="LRR_dom_sf"/>
</dbReference>
<reference evidence="1 2" key="1">
    <citation type="submission" date="2024-02" db="EMBL/GenBank/DDBJ databases">
        <title>A draft genome for the cacao thread blight pathogen Marasmius crinis-equi.</title>
        <authorList>
            <person name="Cohen S.P."/>
            <person name="Baruah I.K."/>
            <person name="Amoako-Attah I."/>
            <person name="Bukari Y."/>
            <person name="Meinhardt L.W."/>
            <person name="Bailey B.A."/>
        </authorList>
    </citation>
    <scope>NUCLEOTIDE SEQUENCE [LARGE SCALE GENOMIC DNA]</scope>
    <source>
        <strain evidence="1 2">GH-76</strain>
    </source>
</reference>
<dbReference type="EMBL" id="JBAHYK010001157">
    <property type="protein sequence ID" value="KAL0569254.1"/>
    <property type="molecule type" value="Genomic_DNA"/>
</dbReference>
<evidence type="ECO:0008006" key="3">
    <source>
        <dbReference type="Google" id="ProtNLM"/>
    </source>
</evidence>
<proteinExistence type="predicted"/>
<evidence type="ECO:0000313" key="1">
    <source>
        <dbReference type="EMBL" id="KAL0569254.1"/>
    </source>
</evidence>
<keyword evidence="2" id="KW-1185">Reference proteome</keyword>
<dbReference type="Gene3D" id="3.80.10.10">
    <property type="entry name" value="Ribonuclease Inhibitor"/>
    <property type="match status" value="1"/>
</dbReference>
<evidence type="ECO:0000313" key="2">
    <source>
        <dbReference type="Proteomes" id="UP001465976"/>
    </source>
</evidence>
<name>A0ABR3F222_9AGAR</name>
<gene>
    <name evidence="1" type="ORF">V5O48_012710</name>
</gene>
<dbReference type="Proteomes" id="UP001465976">
    <property type="component" value="Unassembled WGS sequence"/>
</dbReference>